<organism evidence="4 5">
    <name type="scientific">Paradevosia tibetensis</name>
    <dbReference type="NCBI Taxonomy" id="1447062"/>
    <lineage>
        <taxon>Bacteria</taxon>
        <taxon>Pseudomonadati</taxon>
        <taxon>Pseudomonadota</taxon>
        <taxon>Alphaproteobacteria</taxon>
        <taxon>Hyphomicrobiales</taxon>
        <taxon>Devosiaceae</taxon>
        <taxon>Paradevosia</taxon>
    </lineage>
</organism>
<dbReference type="OrthoDB" id="9814362at2"/>
<dbReference type="Proteomes" id="UP000321062">
    <property type="component" value="Chromosome"/>
</dbReference>
<dbReference type="GO" id="GO:0004888">
    <property type="term" value="F:transmembrane signaling receptor activity"/>
    <property type="evidence" value="ECO:0007669"/>
    <property type="project" value="InterPro"/>
</dbReference>
<dbReference type="AlphaFoldDB" id="A0A5B9DKK7"/>
<comment type="similarity">
    <text evidence="3">Belongs to the methyl-accepting chemotaxis (MCP) protein family.</text>
</comment>
<dbReference type="InterPro" id="IPR003660">
    <property type="entry name" value="HAMP_dom"/>
</dbReference>
<dbReference type="SMART" id="SM00283">
    <property type="entry name" value="MA"/>
    <property type="match status" value="1"/>
</dbReference>
<reference evidence="4 5" key="1">
    <citation type="journal article" date="2015" name="Int. J. Syst. Evol. Microbiol.">
        <title>Youhaiella tibetensis gen. nov., sp. nov., isolated from subsurface sediment.</title>
        <authorList>
            <person name="Wang Y.X."/>
            <person name="Huang F.Q."/>
            <person name="Nogi Y."/>
            <person name="Pang S.J."/>
            <person name="Wang P.K."/>
            <person name="Lv J."/>
        </authorList>
    </citation>
    <scope>NUCLEOTIDE SEQUENCE [LARGE SCALE GENOMIC DNA]</scope>
    <source>
        <strain evidence="5">fig4</strain>
    </source>
</reference>
<dbReference type="Gene3D" id="1.10.287.950">
    <property type="entry name" value="Methyl-accepting chemotaxis protein"/>
    <property type="match status" value="1"/>
</dbReference>
<evidence type="ECO:0000256" key="3">
    <source>
        <dbReference type="ARBA" id="ARBA00029447"/>
    </source>
</evidence>
<dbReference type="SUPFAM" id="SSF58104">
    <property type="entry name" value="Methyl-accepting chemotaxis protein (MCP) signaling domain"/>
    <property type="match status" value="1"/>
</dbReference>
<dbReference type="CDD" id="cd01068">
    <property type="entry name" value="globin_sensor"/>
    <property type="match status" value="1"/>
</dbReference>
<dbReference type="CDD" id="cd11386">
    <property type="entry name" value="MCP_signal"/>
    <property type="match status" value="1"/>
</dbReference>
<sequence>MTSAKPAKSLEQRLNFVGFDAAASTRMQALAPDVLKHLGPALDRFYGKVRQTAEVARFFGNDEHMAKAQAAQSNHWQSIAVGRFDDAYAAASHAIGNRHARIGLEPSWYVGGYALIVETVVKGVMHDWMERQAQTARKRKPAELIGEADAMGAHIADLIKAVMIDVDIAVTTYFEKLRSDAEEKERQAAQRQQRVIDAMGAALARLAQGDVSVRIDDEFDGALNRLKADFNFAVESIDRTISAIGSATDLIGSNAGAVAEAAQDISDRMTRQAAAIEQSVAALDGVTASINKTAEGTNAASGVAAEADRAAVQGGSVVQGAVEAMGEIEQSSTKISRIISVIDEIAFQTNLLALNAAVEAARAGQAGKGFAVVATEVRALAQRSAQAAKDVGMLIKESETSVEGGVSLVNRTGDAFNAIVGQVAEISRQVGNVAEAATQQASAINQINAAIIDMERLTEENAGFVDRSSEASRNLANQVDELVQRVSRFRTSAA</sequence>
<evidence type="ECO:0000256" key="2">
    <source>
        <dbReference type="ARBA" id="ARBA00022500"/>
    </source>
</evidence>
<dbReference type="InterPro" id="IPR051310">
    <property type="entry name" value="MCP_chemotaxis"/>
</dbReference>
<evidence type="ECO:0000313" key="5">
    <source>
        <dbReference type="Proteomes" id="UP000321062"/>
    </source>
</evidence>
<dbReference type="InterPro" id="IPR004089">
    <property type="entry name" value="MCPsignal_dom"/>
</dbReference>
<dbReference type="SUPFAM" id="SSF46458">
    <property type="entry name" value="Globin-like"/>
    <property type="match status" value="1"/>
</dbReference>
<dbReference type="GO" id="GO:0016020">
    <property type="term" value="C:membrane"/>
    <property type="evidence" value="ECO:0007669"/>
    <property type="project" value="UniProtKB-SubCell"/>
</dbReference>
<dbReference type="RefSeq" id="WP_049703987.1">
    <property type="nucleotide sequence ID" value="NZ_BMFM01000001.1"/>
</dbReference>
<dbReference type="EMBL" id="CP041690">
    <property type="protein sequence ID" value="QEE19402.1"/>
    <property type="molecule type" value="Genomic_DNA"/>
</dbReference>
<dbReference type="InterPro" id="IPR009050">
    <property type="entry name" value="Globin-like_sf"/>
</dbReference>
<dbReference type="Pfam" id="PF11563">
    <property type="entry name" value="Protoglobin"/>
    <property type="match status" value="1"/>
</dbReference>
<name>A0A5B9DKK7_9HYPH</name>
<dbReference type="PROSITE" id="PS50885">
    <property type="entry name" value="HAMP"/>
    <property type="match status" value="1"/>
</dbReference>
<keyword evidence="5" id="KW-1185">Reference proteome</keyword>
<dbReference type="PROSITE" id="PS50111">
    <property type="entry name" value="CHEMOTAXIS_TRANSDUC_2"/>
    <property type="match status" value="1"/>
</dbReference>
<keyword evidence="2" id="KW-0145">Chemotaxis</keyword>
<dbReference type="PRINTS" id="PR00260">
    <property type="entry name" value="CHEMTRNSDUCR"/>
</dbReference>
<dbReference type="PANTHER" id="PTHR43531:SF11">
    <property type="entry name" value="METHYL-ACCEPTING CHEMOTAXIS PROTEIN 3"/>
    <property type="match status" value="1"/>
</dbReference>
<evidence type="ECO:0000256" key="1">
    <source>
        <dbReference type="ARBA" id="ARBA00004370"/>
    </source>
</evidence>
<dbReference type="SMART" id="SM00304">
    <property type="entry name" value="HAMP"/>
    <property type="match status" value="1"/>
</dbReference>
<dbReference type="KEGG" id="yti:FNA67_04085"/>
<accession>A0A5B9DKK7</accession>
<dbReference type="InterPro" id="IPR044398">
    <property type="entry name" value="Globin-sensor_dom"/>
</dbReference>
<proteinExistence type="inferred from homology"/>
<dbReference type="GO" id="GO:0006935">
    <property type="term" value="P:chemotaxis"/>
    <property type="evidence" value="ECO:0007669"/>
    <property type="project" value="UniProtKB-KW"/>
</dbReference>
<dbReference type="InterPro" id="IPR012292">
    <property type="entry name" value="Globin/Proto"/>
</dbReference>
<evidence type="ECO:0000313" key="4">
    <source>
        <dbReference type="EMBL" id="QEE19402.1"/>
    </source>
</evidence>
<dbReference type="PANTHER" id="PTHR43531">
    <property type="entry name" value="PROTEIN ICFG"/>
    <property type="match status" value="1"/>
</dbReference>
<dbReference type="Pfam" id="PF00015">
    <property type="entry name" value="MCPsignal"/>
    <property type="match status" value="1"/>
</dbReference>
<dbReference type="GO" id="GO:0019825">
    <property type="term" value="F:oxygen binding"/>
    <property type="evidence" value="ECO:0007669"/>
    <property type="project" value="InterPro"/>
</dbReference>
<dbReference type="FunFam" id="1.10.287.950:FF:000001">
    <property type="entry name" value="Methyl-accepting chemotaxis sensory transducer"/>
    <property type="match status" value="1"/>
</dbReference>
<comment type="subcellular location">
    <subcellularLocation>
        <location evidence="1">Membrane</location>
    </subcellularLocation>
</comment>
<protein>
    <submittedName>
        <fullName evidence="4">Globin-coupled sensor protein</fullName>
    </submittedName>
</protein>
<gene>
    <name evidence="4" type="ORF">FNA67_04085</name>
</gene>
<dbReference type="InterPro" id="IPR004090">
    <property type="entry name" value="Chemotax_Me-accpt_rcpt"/>
</dbReference>
<dbReference type="GO" id="GO:0007165">
    <property type="term" value="P:signal transduction"/>
    <property type="evidence" value="ECO:0007669"/>
    <property type="project" value="InterPro"/>
</dbReference>
<dbReference type="GO" id="GO:0020037">
    <property type="term" value="F:heme binding"/>
    <property type="evidence" value="ECO:0007669"/>
    <property type="project" value="InterPro"/>
</dbReference>
<dbReference type="InterPro" id="IPR039379">
    <property type="entry name" value="Protoglobin_sensor_dom"/>
</dbReference>
<dbReference type="Gene3D" id="1.10.490.10">
    <property type="entry name" value="Globins"/>
    <property type="match status" value="1"/>
</dbReference>